<comment type="caution">
    <text evidence="2">The sequence shown here is derived from an EMBL/GenBank/DDBJ whole genome shotgun (WGS) entry which is preliminary data.</text>
</comment>
<gene>
    <name evidence="2" type="ORF">GCM10012285_66110</name>
</gene>
<reference evidence="3" key="1">
    <citation type="journal article" date="2019" name="Int. J. Syst. Evol. Microbiol.">
        <title>The Global Catalogue of Microorganisms (GCM) 10K type strain sequencing project: providing services to taxonomists for standard genome sequencing and annotation.</title>
        <authorList>
            <consortium name="The Broad Institute Genomics Platform"/>
            <consortium name="The Broad Institute Genome Sequencing Center for Infectious Disease"/>
            <person name="Wu L."/>
            <person name="Ma J."/>
        </authorList>
    </citation>
    <scope>NUCLEOTIDE SEQUENCE [LARGE SCALE GENOMIC DNA]</scope>
    <source>
        <strain evidence="3">CGMCC 4.7323</strain>
    </source>
</reference>
<keyword evidence="3" id="KW-1185">Reference proteome</keyword>
<accession>A0ABQ2K4D4</accession>
<proteinExistence type="predicted"/>
<sequence>MSLALGLGAEAGGAPTLLAMSSETDTVQVDPRQLPAESFTDSDIARIQLVSAIESAATQLGQYAQMLGEDLAQAGDYVRRAATLRRLDEVVRQAVIAERVRGTSWETIGGALHMSAEDAEGQWGSSEASWRRETRATTC</sequence>
<evidence type="ECO:0000313" key="2">
    <source>
        <dbReference type="EMBL" id="GGN64221.1"/>
    </source>
</evidence>
<protein>
    <submittedName>
        <fullName evidence="2">Uncharacterized protein</fullName>
    </submittedName>
</protein>
<evidence type="ECO:0000313" key="3">
    <source>
        <dbReference type="Proteomes" id="UP000600080"/>
    </source>
</evidence>
<dbReference type="Proteomes" id="UP000600080">
    <property type="component" value="Unassembled WGS sequence"/>
</dbReference>
<organism evidence="2 3">
    <name type="scientific">Streptomyces kronopolitis</name>
    <dbReference type="NCBI Taxonomy" id="1612435"/>
    <lineage>
        <taxon>Bacteria</taxon>
        <taxon>Bacillati</taxon>
        <taxon>Actinomycetota</taxon>
        <taxon>Actinomycetes</taxon>
        <taxon>Kitasatosporales</taxon>
        <taxon>Streptomycetaceae</taxon>
        <taxon>Streptomyces</taxon>
    </lineage>
</organism>
<dbReference type="EMBL" id="BMND01000059">
    <property type="protein sequence ID" value="GGN64221.1"/>
    <property type="molecule type" value="Genomic_DNA"/>
</dbReference>
<name>A0ABQ2K4D4_9ACTN</name>
<evidence type="ECO:0000256" key="1">
    <source>
        <dbReference type="SAM" id="MobiDB-lite"/>
    </source>
</evidence>
<feature type="region of interest" description="Disordered" evidence="1">
    <location>
        <begin position="117"/>
        <end position="139"/>
    </location>
</feature>
<feature type="compositionally biased region" description="Basic and acidic residues" evidence="1">
    <location>
        <begin position="129"/>
        <end position="139"/>
    </location>
</feature>